<name>A0A1S6UA40_9CAUD</name>
<dbReference type="Proteomes" id="UP000221837">
    <property type="component" value="Genome"/>
</dbReference>
<protein>
    <submittedName>
        <fullName evidence="1">Uncharacterized protein</fullName>
    </submittedName>
</protein>
<proteinExistence type="predicted"/>
<keyword evidence="2" id="KW-1185">Reference proteome</keyword>
<evidence type="ECO:0000313" key="2">
    <source>
        <dbReference type="Proteomes" id="UP000221837"/>
    </source>
</evidence>
<dbReference type="EMBL" id="KY630187">
    <property type="protein sequence ID" value="AQW88610.1"/>
    <property type="molecule type" value="Genomic_DNA"/>
</dbReference>
<evidence type="ECO:0000313" key="1">
    <source>
        <dbReference type="EMBL" id="AQW88610.1"/>
    </source>
</evidence>
<sequence>MSKVYVALDGTEFSTKEAVLEYQKLSELAGIEYTEKRKEFLILRNLSLNALDAVLQFQEECPHEYVTLKACSDTGNYDRSQDSYWYEIRCKCCEKYWTEDQSDSQYRGSSDSKVERIR</sequence>
<reference evidence="1" key="1">
    <citation type="submission" date="2017-02" db="EMBL/GenBank/DDBJ databases">
        <title>Genome sequence of Serratia marcescens phage BF.</title>
        <authorList>
            <person name="Casey E."/>
            <person name="Fitzgerald B."/>
            <person name="Mahony J."/>
            <person name="Lugli G."/>
            <person name="Ventura M."/>
            <person name="van Sinderen D."/>
        </authorList>
    </citation>
    <scope>NUCLEOTIDE SEQUENCE [LARGE SCALE GENOMIC DNA]</scope>
</reference>
<gene>
    <name evidence="1" type="ORF">BF_0085</name>
</gene>
<organism evidence="1 2">
    <name type="scientific">Serratia phage BF</name>
    <dbReference type="NCBI Taxonomy" id="1962671"/>
    <lineage>
        <taxon>Viruses</taxon>
        <taxon>Duplodnaviria</taxon>
        <taxon>Heunggongvirae</taxon>
        <taxon>Uroviricota</taxon>
        <taxon>Caudoviricetes</taxon>
        <taxon>Eneladusvirus</taxon>
        <taxon>Eneladusvirus BF</taxon>
    </lineage>
</organism>
<accession>A0A1S6UA40</accession>
<dbReference type="OrthoDB" id="22129at10239"/>